<comment type="similarity">
    <text evidence="9 10">Belongs to the thiamine-phosphate synthase family.</text>
</comment>
<dbReference type="InterPro" id="IPR034291">
    <property type="entry name" value="TMP_synthase"/>
</dbReference>
<dbReference type="CDD" id="cd00565">
    <property type="entry name" value="Ubl_ThiS"/>
    <property type="match status" value="1"/>
</dbReference>
<accession>A0A917PBE1</accession>
<sequence length="291" mass="30296">MTAPVFPAPLPGGPGRLYLVATPRPELPEDEFVARVEAALDGGVDTLQLRCKDTEAVPYLALAARLRPLCERRGVPLYINDRPDVAAACGATGVHLGQGDLPPAFARALAPHLQVGRSTHAPAQALAALQDAPAYVAVGPVHATPTKPGRAAAGLDYVRWAARHVQLPWFAIGGIDAVTLPDVLQAGARRVAVVRAVLDAPDPARAADTLKAMLDAFPLAAYAQAATLTVNGEARPCPPGLTLHALLRDLNVDASRVAVAHNDDFHPGARVPDAPLLPGDVLDIVRVTVGG</sequence>
<evidence type="ECO:0000256" key="10">
    <source>
        <dbReference type="RuleBase" id="RU003826"/>
    </source>
</evidence>
<dbReference type="PANTHER" id="PTHR20857">
    <property type="entry name" value="THIAMINE-PHOSPHATE PYROPHOSPHORYLASE"/>
    <property type="match status" value="1"/>
</dbReference>
<feature type="binding site" evidence="9">
    <location>
        <position position="174"/>
    </location>
    <ligand>
        <name>2-[(2R,5Z)-2-carboxy-4-methylthiazol-5(2H)-ylidene]ethyl phosphate</name>
        <dbReference type="ChEBI" id="CHEBI:62899"/>
    </ligand>
</feature>
<evidence type="ECO:0000256" key="3">
    <source>
        <dbReference type="ARBA" id="ARBA00022723"/>
    </source>
</evidence>
<comment type="caution">
    <text evidence="13">The sequence shown here is derived from an EMBL/GenBank/DDBJ whole genome shotgun (WGS) entry which is preliminary data.</text>
</comment>
<feature type="domain" description="Thiamine phosphate synthase/TenI" evidence="12">
    <location>
        <begin position="17"/>
        <end position="197"/>
    </location>
</feature>
<dbReference type="EMBL" id="BMOE01000003">
    <property type="protein sequence ID" value="GGJ69745.1"/>
    <property type="molecule type" value="Genomic_DNA"/>
</dbReference>
<feature type="binding site" evidence="9">
    <location>
        <position position="100"/>
    </location>
    <ligand>
        <name>Mg(2+)</name>
        <dbReference type="ChEBI" id="CHEBI:18420"/>
    </ligand>
</feature>
<gene>
    <name evidence="9" type="primary">thiE</name>
    <name evidence="13" type="ORF">GCM10008939_12640</name>
</gene>
<evidence type="ECO:0000256" key="6">
    <source>
        <dbReference type="ARBA" id="ARBA00047334"/>
    </source>
</evidence>
<keyword evidence="4 9" id="KW-0460">Magnesium</keyword>
<dbReference type="HAMAP" id="MF_00097">
    <property type="entry name" value="TMP_synthase"/>
    <property type="match status" value="1"/>
</dbReference>
<organism evidence="13 14">
    <name type="scientific">Deinococcus aquiradiocola</name>
    <dbReference type="NCBI Taxonomy" id="393059"/>
    <lineage>
        <taxon>Bacteria</taxon>
        <taxon>Thermotogati</taxon>
        <taxon>Deinococcota</taxon>
        <taxon>Deinococci</taxon>
        <taxon>Deinococcales</taxon>
        <taxon>Deinococcaceae</taxon>
        <taxon>Deinococcus</taxon>
    </lineage>
</organism>
<dbReference type="GO" id="GO:0004789">
    <property type="term" value="F:thiamine-phosphate diphosphorylase activity"/>
    <property type="evidence" value="ECO:0007669"/>
    <property type="project" value="UniProtKB-UniRule"/>
</dbReference>
<dbReference type="NCBIfam" id="TIGR01683">
    <property type="entry name" value="thiS"/>
    <property type="match status" value="1"/>
</dbReference>
<dbReference type="Gene3D" id="3.10.20.30">
    <property type="match status" value="1"/>
</dbReference>
<feature type="binding site" evidence="9">
    <location>
        <begin position="144"/>
        <end position="146"/>
    </location>
    <ligand>
        <name>2-[(2R,5Z)-2-carboxy-4-methylthiazol-5(2H)-ylidene]ethyl phosphate</name>
        <dbReference type="ChEBI" id="CHEBI:62899"/>
    </ligand>
</feature>
<dbReference type="GO" id="GO:0009228">
    <property type="term" value="P:thiamine biosynthetic process"/>
    <property type="evidence" value="ECO:0007669"/>
    <property type="project" value="UniProtKB-KW"/>
</dbReference>
<dbReference type="PANTHER" id="PTHR20857:SF15">
    <property type="entry name" value="THIAMINE-PHOSPHATE SYNTHASE"/>
    <property type="match status" value="1"/>
</dbReference>
<name>A0A917PBE1_9DEIO</name>
<evidence type="ECO:0000256" key="7">
    <source>
        <dbReference type="ARBA" id="ARBA00047851"/>
    </source>
</evidence>
<comment type="cofactor">
    <cofactor evidence="9">
        <name>Mg(2+)</name>
        <dbReference type="ChEBI" id="CHEBI:18420"/>
    </cofactor>
    <text evidence="9">Binds 1 Mg(2+) ion per subunit.</text>
</comment>
<dbReference type="Pfam" id="PF02581">
    <property type="entry name" value="TMP-TENI"/>
    <property type="match status" value="1"/>
</dbReference>
<proteinExistence type="inferred from homology"/>
<keyword evidence="14" id="KW-1185">Reference proteome</keyword>
<protein>
    <recommendedName>
        <fullName evidence="9">Thiamine-phosphate synthase</fullName>
        <shortName evidence="9">TP synthase</shortName>
        <shortName evidence="9">TPS</shortName>
        <ecNumber evidence="9">2.5.1.3</ecNumber>
    </recommendedName>
    <alternativeName>
        <fullName evidence="9">Thiamine-phosphate pyrophosphorylase</fullName>
        <shortName evidence="9">TMP pyrophosphorylase</shortName>
        <shortName evidence="9">TMP-PPase</shortName>
    </alternativeName>
</protein>
<keyword evidence="5 9" id="KW-0784">Thiamine biosynthesis</keyword>
<reference evidence="13" key="2">
    <citation type="submission" date="2020-09" db="EMBL/GenBank/DDBJ databases">
        <authorList>
            <person name="Sun Q."/>
            <person name="Ohkuma M."/>
        </authorList>
    </citation>
    <scope>NUCLEOTIDE SEQUENCE</scope>
    <source>
        <strain evidence="13">JCM 14371</strain>
    </source>
</reference>
<dbReference type="RefSeq" id="WP_188961428.1">
    <property type="nucleotide sequence ID" value="NZ_BMOE01000003.1"/>
</dbReference>
<comment type="catalytic activity">
    <reaction evidence="8 9 10">
        <text>2-[(2R,5Z)-2-carboxy-4-methylthiazol-5(2H)-ylidene]ethyl phosphate + 4-amino-2-methyl-5-(diphosphooxymethyl)pyrimidine + 2 H(+) = thiamine phosphate + CO2 + diphosphate</text>
        <dbReference type="Rhea" id="RHEA:47844"/>
        <dbReference type="ChEBI" id="CHEBI:15378"/>
        <dbReference type="ChEBI" id="CHEBI:16526"/>
        <dbReference type="ChEBI" id="CHEBI:33019"/>
        <dbReference type="ChEBI" id="CHEBI:37575"/>
        <dbReference type="ChEBI" id="CHEBI:57841"/>
        <dbReference type="ChEBI" id="CHEBI:62899"/>
        <dbReference type="EC" id="2.5.1.3"/>
    </reaction>
</comment>
<comment type="function">
    <text evidence="9">Condenses 4-methyl-5-(beta-hydroxyethyl)thiazole monophosphate (THZ-P) and 2-methyl-4-amino-5-hydroxymethyl pyrimidine pyrophosphate (HMP-PP) to form thiamine monophosphate (TMP).</text>
</comment>
<dbReference type="Gene3D" id="3.20.20.70">
    <property type="entry name" value="Aldolase class I"/>
    <property type="match status" value="1"/>
</dbReference>
<dbReference type="InterPro" id="IPR036206">
    <property type="entry name" value="ThiamineP_synth_sf"/>
</dbReference>
<dbReference type="SUPFAM" id="SSF54285">
    <property type="entry name" value="MoaD/ThiS"/>
    <property type="match status" value="1"/>
</dbReference>
<dbReference type="NCBIfam" id="TIGR00693">
    <property type="entry name" value="thiE"/>
    <property type="match status" value="1"/>
</dbReference>
<feature type="binding site" evidence="9">
    <location>
        <position position="118"/>
    </location>
    <ligand>
        <name>4-amino-2-methyl-5-(diphosphooxymethyl)pyrimidine</name>
        <dbReference type="ChEBI" id="CHEBI:57841"/>
    </ligand>
</feature>
<evidence type="ECO:0000256" key="11">
    <source>
        <dbReference type="RuleBase" id="RU004253"/>
    </source>
</evidence>
<feature type="binding site" evidence="9">
    <location>
        <position position="147"/>
    </location>
    <ligand>
        <name>4-amino-2-methyl-5-(diphosphooxymethyl)pyrimidine</name>
        <dbReference type="ChEBI" id="CHEBI:57841"/>
    </ligand>
</feature>
<dbReference type="InterPro" id="IPR022998">
    <property type="entry name" value="ThiamineP_synth_TenI"/>
</dbReference>
<evidence type="ECO:0000256" key="4">
    <source>
        <dbReference type="ARBA" id="ARBA00022842"/>
    </source>
</evidence>
<dbReference type="AlphaFoldDB" id="A0A917PBE1"/>
<evidence type="ECO:0000313" key="14">
    <source>
        <dbReference type="Proteomes" id="UP000635726"/>
    </source>
</evidence>
<dbReference type="Pfam" id="PF02597">
    <property type="entry name" value="ThiS"/>
    <property type="match status" value="1"/>
</dbReference>
<keyword evidence="2 9" id="KW-0808">Transferase</keyword>
<dbReference type="GO" id="GO:0000287">
    <property type="term" value="F:magnesium ion binding"/>
    <property type="evidence" value="ECO:0007669"/>
    <property type="project" value="UniProtKB-UniRule"/>
</dbReference>
<feature type="binding site" evidence="9">
    <location>
        <position position="81"/>
    </location>
    <ligand>
        <name>Mg(2+)</name>
        <dbReference type="ChEBI" id="CHEBI:18420"/>
    </ligand>
</feature>
<comment type="catalytic activity">
    <reaction evidence="6 9 10">
        <text>4-methyl-5-(2-phosphooxyethyl)-thiazole + 4-amino-2-methyl-5-(diphosphooxymethyl)pyrimidine + H(+) = thiamine phosphate + diphosphate</text>
        <dbReference type="Rhea" id="RHEA:22328"/>
        <dbReference type="ChEBI" id="CHEBI:15378"/>
        <dbReference type="ChEBI" id="CHEBI:33019"/>
        <dbReference type="ChEBI" id="CHEBI:37575"/>
        <dbReference type="ChEBI" id="CHEBI:57841"/>
        <dbReference type="ChEBI" id="CHEBI:58296"/>
        <dbReference type="EC" id="2.5.1.3"/>
    </reaction>
</comment>
<dbReference type="Proteomes" id="UP000635726">
    <property type="component" value="Unassembled WGS sequence"/>
</dbReference>
<dbReference type="InterPro" id="IPR010035">
    <property type="entry name" value="Thi_S"/>
</dbReference>
<dbReference type="GO" id="GO:0009229">
    <property type="term" value="P:thiamine diphosphate biosynthetic process"/>
    <property type="evidence" value="ECO:0007669"/>
    <property type="project" value="UniProtKB-UniRule"/>
</dbReference>
<dbReference type="GO" id="GO:0005737">
    <property type="term" value="C:cytoplasm"/>
    <property type="evidence" value="ECO:0007669"/>
    <property type="project" value="TreeGrafter"/>
</dbReference>
<keyword evidence="3 9" id="KW-0479">Metal-binding</keyword>
<evidence type="ECO:0000256" key="5">
    <source>
        <dbReference type="ARBA" id="ARBA00022977"/>
    </source>
</evidence>
<evidence type="ECO:0000313" key="13">
    <source>
        <dbReference type="EMBL" id="GGJ69745.1"/>
    </source>
</evidence>
<dbReference type="EC" id="2.5.1.3" evidence="9"/>
<dbReference type="CDD" id="cd00564">
    <property type="entry name" value="TMP_TenI"/>
    <property type="match status" value="1"/>
</dbReference>
<comment type="catalytic activity">
    <reaction evidence="7 9 10">
        <text>2-(2-carboxy-4-methylthiazol-5-yl)ethyl phosphate + 4-amino-2-methyl-5-(diphosphooxymethyl)pyrimidine + 2 H(+) = thiamine phosphate + CO2 + diphosphate</text>
        <dbReference type="Rhea" id="RHEA:47848"/>
        <dbReference type="ChEBI" id="CHEBI:15378"/>
        <dbReference type="ChEBI" id="CHEBI:16526"/>
        <dbReference type="ChEBI" id="CHEBI:33019"/>
        <dbReference type="ChEBI" id="CHEBI:37575"/>
        <dbReference type="ChEBI" id="CHEBI:57841"/>
        <dbReference type="ChEBI" id="CHEBI:62890"/>
        <dbReference type="EC" id="2.5.1.3"/>
    </reaction>
</comment>
<feature type="binding site" evidence="9">
    <location>
        <begin position="48"/>
        <end position="52"/>
    </location>
    <ligand>
        <name>4-amino-2-methyl-5-(diphosphooxymethyl)pyrimidine</name>
        <dbReference type="ChEBI" id="CHEBI:57841"/>
    </ligand>
</feature>
<dbReference type="SUPFAM" id="SSF51391">
    <property type="entry name" value="Thiamin phosphate synthase"/>
    <property type="match status" value="1"/>
</dbReference>
<comment type="pathway">
    <text evidence="1 9 11">Cofactor biosynthesis; thiamine diphosphate biosynthesis; thiamine phosphate from 4-amino-2-methyl-5-diphosphomethylpyrimidine and 4-methyl-5-(2-phosphoethyl)-thiazole: step 1/1.</text>
</comment>
<dbReference type="InterPro" id="IPR012675">
    <property type="entry name" value="Beta-grasp_dom_sf"/>
</dbReference>
<reference evidence="13" key="1">
    <citation type="journal article" date="2014" name="Int. J. Syst. Evol. Microbiol.">
        <title>Complete genome sequence of Corynebacterium casei LMG S-19264T (=DSM 44701T), isolated from a smear-ripened cheese.</title>
        <authorList>
            <consortium name="US DOE Joint Genome Institute (JGI-PGF)"/>
            <person name="Walter F."/>
            <person name="Albersmeier A."/>
            <person name="Kalinowski J."/>
            <person name="Ruckert C."/>
        </authorList>
    </citation>
    <scope>NUCLEOTIDE SEQUENCE</scope>
    <source>
        <strain evidence="13">JCM 14371</strain>
    </source>
</reference>
<evidence type="ECO:0000256" key="9">
    <source>
        <dbReference type="HAMAP-Rule" id="MF_00097"/>
    </source>
</evidence>
<feature type="binding site" evidence="9">
    <location>
        <position position="80"/>
    </location>
    <ligand>
        <name>4-amino-2-methyl-5-(diphosphooxymethyl)pyrimidine</name>
        <dbReference type="ChEBI" id="CHEBI:57841"/>
    </ligand>
</feature>
<dbReference type="InterPro" id="IPR016155">
    <property type="entry name" value="Mopterin_synth/thiamin_S_b"/>
</dbReference>
<comment type="caution">
    <text evidence="9">Lacks conserved residue(s) required for the propagation of feature annotation.</text>
</comment>
<evidence type="ECO:0000256" key="8">
    <source>
        <dbReference type="ARBA" id="ARBA00047883"/>
    </source>
</evidence>
<evidence type="ECO:0000256" key="1">
    <source>
        <dbReference type="ARBA" id="ARBA00005165"/>
    </source>
</evidence>
<evidence type="ECO:0000259" key="12">
    <source>
        <dbReference type="Pfam" id="PF02581"/>
    </source>
</evidence>
<evidence type="ECO:0000256" key="2">
    <source>
        <dbReference type="ARBA" id="ARBA00022679"/>
    </source>
</evidence>
<dbReference type="InterPro" id="IPR003749">
    <property type="entry name" value="ThiS/MoaD-like"/>
</dbReference>
<dbReference type="InterPro" id="IPR013785">
    <property type="entry name" value="Aldolase_TIM"/>
</dbReference>